<evidence type="ECO:0000259" key="2">
    <source>
        <dbReference type="Pfam" id="PF00534"/>
    </source>
</evidence>
<keyword evidence="1" id="KW-0808">Transferase</keyword>
<sequence length="307" mass="34448">MTGRGGAGKVITLVSRDNGVGLSTDMALLEEVLVPAGHRVRRVHWRAHRMPRCDVVIFLELFTPKLLDYARTSVGVFNMEWFLHRWRRFLPQITQLWAKSEEAMRLYEGWDLHNAMYTGFASRDLYDPAVPRTRTCLHLKGHSDLKGTETVLEAWRRHRDLPPLTIISAKPLPAPAGVTVLPRLPHDELVRQVNTAAIHLCPSRSEGWGHYITEGLSTGAIVVTTDASPMNEHVRPDWGYLVPVAGSRPRGLAREHEVDPDELAAAVRQAAALPSRTRRRMAALARSHVAARNAEFRRVALTLIEGL</sequence>
<gene>
    <name evidence="3" type="ORF">GCM10022214_47600</name>
</gene>
<reference evidence="4" key="1">
    <citation type="journal article" date="2019" name="Int. J. Syst. Evol. Microbiol.">
        <title>The Global Catalogue of Microorganisms (GCM) 10K type strain sequencing project: providing services to taxonomists for standard genome sequencing and annotation.</title>
        <authorList>
            <consortium name="The Broad Institute Genomics Platform"/>
            <consortium name="The Broad Institute Genome Sequencing Center for Infectious Disease"/>
            <person name="Wu L."/>
            <person name="Ma J."/>
        </authorList>
    </citation>
    <scope>NUCLEOTIDE SEQUENCE [LARGE SCALE GENOMIC DNA]</scope>
    <source>
        <strain evidence="4">JCM 16702</strain>
    </source>
</reference>
<protein>
    <submittedName>
        <fullName evidence="3">Glycosyltransferase</fullName>
    </submittedName>
</protein>
<evidence type="ECO:0000313" key="4">
    <source>
        <dbReference type="Proteomes" id="UP001500683"/>
    </source>
</evidence>
<name>A0ABP7W761_9ACTN</name>
<keyword evidence="4" id="KW-1185">Reference proteome</keyword>
<dbReference type="Pfam" id="PF00534">
    <property type="entry name" value="Glycos_transf_1"/>
    <property type="match status" value="1"/>
</dbReference>
<organism evidence="3 4">
    <name type="scientific">Actinomadura miaoliensis</name>
    <dbReference type="NCBI Taxonomy" id="430685"/>
    <lineage>
        <taxon>Bacteria</taxon>
        <taxon>Bacillati</taxon>
        <taxon>Actinomycetota</taxon>
        <taxon>Actinomycetes</taxon>
        <taxon>Streptosporangiales</taxon>
        <taxon>Thermomonosporaceae</taxon>
        <taxon>Actinomadura</taxon>
    </lineage>
</organism>
<evidence type="ECO:0000313" key="3">
    <source>
        <dbReference type="EMBL" id="GAA4082783.1"/>
    </source>
</evidence>
<dbReference type="InterPro" id="IPR001296">
    <property type="entry name" value="Glyco_trans_1"/>
</dbReference>
<dbReference type="Gene3D" id="3.40.50.2000">
    <property type="entry name" value="Glycogen Phosphorylase B"/>
    <property type="match status" value="1"/>
</dbReference>
<proteinExistence type="predicted"/>
<evidence type="ECO:0000256" key="1">
    <source>
        <dbReference type="ARBA" id="ARBA00022679"/>
    </source>
</evidence>
<comment type="caution">
    <text evidence="3">The sequence shown here is derived from an EMBL/GenBank/DDBJ whole genome shotgun (WGS) entry which is preliminary data.</text>
</comment>
<accession>A0ABP7W761</accession>
<dbReference type="Proteomes" id="UP001500683">
    <property type="component" value="Unassembled WGS sequence"/>
</dbReference>
<dbReference type="EMBL" id="BAAAZG010000035">
    <property type="protein sequence ID" value="GAA4082783.1"/>
    <property type="molecule type" value="Genomic_DNA"/>
</dbReference>
<dbReference type="RefSeq" id="WP_344951479.1">
    <property type="nucleotide sequence ID" value="NZ_BAAAZG010000035.1"/>
</dbReference>
<feature type="domain" description="Glycosyl transferase family 1" evidence="2">
    <location>
        <begin position="174"/>
        <end position="286"/>
    </location>
</feature>
<dbReference type="SUPFAM" id="SSF53756">
    <property type="entry name" value="UDP-Glycosyltransferase/glycogen phosphorylase"/>
    <property type="match status" value="1"/>
</dbReference>